<reference evidence="5 6" key="1">
    <citation type="journal article" date="2019" name="bioRxiv">
        <title>Bacteria contribute to plant secondary compound degradation in a generalist herbivore system.</title>
        <authorList>
            <person name="Francoeur C.B."/>
            <person name="Khadempour L."/>
            <person name="Moreira-Soto R.D."/>
            <person name="Gotting K."/>
            <person name="Book A.J."/>
            <person name="Pinto-Tomas A.A."/>
            <person name="Keefover-Ring K."/>
            <person name="Currie C.R."/>
        </authorList>
    </citation>
    <scope>NUCLEOTIDE SEQUENCE [LARGE SCALE GENOMIC DNA]</scope>
    <source>
        <strain evidence="5">Acro-835</strain>
    </source>
</reference>
<dbReference type="InterPro" id="IPR036704">
    <property type="entry name" value="RraA/RraA-like_sf"/>
</dbReference>
<dbReference type="InterPro" id="IPR005493">
    <property type="entry name" value="RraA/RraA-like"/>
</dbReference>
<dbReference type="EMBL" id="VWXF01000001">
    <property type="protein sequence ID" value="NIF20416.1"/>
    <property type="molecule type" value="Genomic_DNA"/>
</dbReference>
<dbReference type="Gene3D" id="1.20.5.3070">
    <property type="match status" value="1"/>
</dbReference>
<name>A0ABX0R4T2_9GAMM</name>
<dbReference type="CDD" id="cd16841">
    <property type="entry name" value="RraA_family"/>
    <property type="match status" value="1"/>
</dbReference>
<evidence type="ECO:0000313" key="6">
    <source>
        <dbReference type="Proteomes" id="UP001515683"/>
    </source>
</evidence>
<sequence length="233" mass="25281">MGYQQQPFNNDQDFLNALAKFDTASISDALDSIGISGGLAGIAQQTPGTRTSGFAFTVQYEPVTDQREFKNAANYIDQVPPGAIIVSSNNARTDCTVWGDILTHFANLKGISGTVIDGVARDIHTVLELNYPLFTRGRFMQSAKNRVQLKAVQVAVTVSGVTINPGDAIVADASGVVVIPRQHLQEVLEKAARVEETESRIIASINAGSTLEQARLQHRYDQPWLEQEAQPQA</sequence>
<dbReference type="SUPFAM" id="SSF89562">
    <property type="entry name" value="RraA-like"/>
    <property type="match status" value="1"/>
</dbReference>
<dbReference type="PANTHER" id="PTHR33254">
    <property type="entry name" value="4-HYDROXY-4-METHYL-2-OXOGLUTARATE ALDOLASE 3-RELATED"/>
    <property type="match status" value="1"/>
</dbReference>
<evidence type="ECO:0000256" key="1">
    <source>
        <dbReference type="ARBA" id="ARBA00001968"/>
    </source>
</evidence>
<evidence type="ECO:0000313" key="5">
    <source>
        <dbReference type="EMBL" id="NIF20416.1"/>
    </source>
</evidence>
<accession>A0ABX0R4T2</accession>
<evidence type="ECO:0000256" key="3">
    <source>
        <dbReference type="ARBA" id="ARBA00029596"/>
    </source>
</evidence>
<gene>
    <name evidence="5" type="ORF">F3J40_02125</name>
</gene>
<dbReference type="PANTHER" id="PTHR33254:SF4">
    <property type="entry name" value="4-HYDROXY-4-METHYL-2-OXOGLUTARATE ALDOLASE 3-RELATED"/>
    <property type="match status" value="1"/>
</dbReference>
<dbReference type="RefSeq" id="WP_167012401.1">
    <property type="nucleotide sequence ID" value="NZ_VWXF01000001.1"/>
</dbReference>
<organism evidence="5 6">
    <name type="scientific">Candidatus Pantoea multigeneris</name>
    <dbReference type="NCBI Taxonomy" id="2608357"/>
    <lineage>
        <taxon>Bacteria</taxon>
        <taxon>Pseudomonadati</taxon>
        <taxon>Pseudomonadota</taxon>
        <taxon>Gammaproteobacteria</taxon>
        <taxon>Enterobacterales</taxon>
        <taxon>Erwiniaceae</taxon>
        <taxon>Pantoea</taxon>
    </lineage>
</organism>
<dbReference type="Pfam" id="PF03737">
    <property type="entry name" value="RraA-like"/>
    <property type="match status" value="1"/>
</dbReference>
<dbReference type="Proteomes" id="UP001515683">
    <property type="component" value="Unassembled WGS sequence"/>
</dbReference>
<evidence type="ECO:0000256" key="4">
    <source>
        <dbReference type="ARBA" id="ARBA00030169"/>
    </source>
</evidence>
<dbReference type="Gene3D" id="3.50.30.40">
    <property type="entry name" value="Ribonuclease E inhibitor RraA/RraA-like"/>
    <property type="match status" value="1"/>
</dbReference>
<proteinExistence type="predicted"/>
<evidence type="ECO:0000256" key="2">
    <source>
        <dbReference type="ARBA" id="ARBA00016549"/>
    </source>
</evidence>
<protein>
    <recommendedName>
        <fullName evidence="2">Putative 4-hydroxy-4-methyl-2-oxoglutarate aldolase</fullName>
    </recommendedName>
    <alternativeName>
        <fullName evidence="3">Regulator of ribonuclease activity homolog</fullName>
    </alternativeName>
    <alternativeName>
        <fullName evidence="4">RraA-like protein</fullName>
    </alternativeName>
</protein>
<comment type="cofactor">
    <cofactor evidence="1">
        <name>a divalent metal cation</name>
        <dbReference type="ChEBI" id="CHEBI:60240"/>
    </cofactor>
</comment>
<comment type="caution">
    <text evidence="5">The sequence shown here is derived from an EMBL/GenBank/DDBJ whole genome shotgun (WGS) entry which is preliminary data.</text>
</comment>
<keyword evidence="6" id="KW-1185">Reference proteome</keyword>